<dbReference type="PANTHER" id="PTHR10165:SF84">
    <property type="entry name" value="PHOSPHATIDIC ACID PHOSPHATASE BETA"/>
    <property type="match status" value="1"/>
</dbReference>
<dbReference type="GeneID" id="28740182"/>
<feature type="transmembrane region" description="Helical" evidence="7">
    <location>
        <begin position="415"/>
        <end position="437"/>
    </location>
</feature>
<dbReference type="InterPro" id="IPR036938">
    <property type="entry name" value="PAP2/HPO_sf"/>
</dbReference>
<feature type="compositionally biased region" description="Basic and acidic residues" evidence="6">
    <location>
        <begin position="149"/>
        <end position="165"/>
    </location>
</feature>
<dbReference type="RefSeq" id="XP_018001214.1">
    <property type="nucleotide sequence ID" value="XM_018148302.1"/>
</dbReference>
<gene>
    <name evidence="9" type="ORF">AB675_7899</name>
</gene>
<feature type="compositionally biased region" description="Basic and acidic residues" evidence="6">
    <location>
        <begin position="1"/>
        <end position="18"/>
    </location>
</feature>
<evidence type="ECO:0000256" key="4">
    <source>
        <dbReference type="ARBA" id="ARBA00022989"/>
    </source>
</evidence>
<dbReference type="OrthoDB" id="10030083at2759"/>
<feature type="compositionally biased region" description="Low complexity" evidence="6">
    <location>
        <begin position="591"/>
        <end position="604"/>
    </location>
</feature>
<dbReference type="GO" id="GO:0006644">
    <property type="term" value="P:phospholipid metabolic process"/>
    <property type="evidence" value="ECO:0007669"/>
    <property type="project" value="InterPro"/>
</dbReference>
<accession>A0A0N0NN62</accession>
<comment type="subcellular location">
    <subcellularLocation>
        <location evidence="1">Membrane</location>
        <topology evidence="1">Multi-pass membrane protein</topology>
    </subcellularLocation>
</comment>
<feature type="domain" description="Phosphatidic acid phosphatase type 2/haloperoxidase" evidence="8">
    <location>
        <begin position="313"/>
        <end position="461"/>
    </location>
</feature>
<evidence type="ECO:0000313" key="9">
    <source>
        <dbReference type="EMBL" id="KPI41251.1"/>
    </source>
</evidence>
<feature type="compositionally biased region" description="Polar residues" evidence="6">
    <location>
        <begin position="662"/>
        <end position="680"/>
    </location>
</feature>
<dbReference type="STRING" id="1664694.A0A0N0NN62"/>
<dbReference type="SUPFAM" id="SSF48317">
    <property type="entry name" value="Acid phosphatase/Vanadium-dependent haloperoxidase"/>
    <property type="match status" value="1"/>
</dbReference>
<dbReference type="GO" id="GO:0016020">
    <property type="term" value="C:membrane"/>
    <property type="evidence" value="ECO:0007669"/>
    <property type="project" value="UniProtKB-SubCell"/>
</dbReference>
<feature type="transmembrane region" description="Helical" evidence="7">
    <location>
        <begin position="312"/>
        <end position="333"/>
    </location>
</feature>
<evidence type="ECO:0000256" key="7">
    <source>
        <dbReference type="SAM" id="Phobius"/>
    </source>
</evidence>
<feature type="compositionally biased region" description="Basic residues" evidence="6">
    <location>
        <begin position="192"/>
        <end position="202"/>
    </location>
</feature>
<feature type="transmembrane region" description="Helical" evidence="7">
    <location>
        <begin position="224"/>
        <end position="245"/>
    </location>
</feature>
<evidence type="ECO:0000259" key="8">
    <source>
        <dbReference type="SMART" id="SM00014"/>
    </source>
</evidence>
<keyword evidence="3 7" id="KW-0812">Transmembrane</keyword>
<feature type="compositionally biased region" description="Low complexity" evidence="6">
    <location>
        <begin position="97"/>
        <end position="118"/>
    </location>
</feature>
<dbReference type="GO" id="GO:0008195">
    <property type="term" value="F:phosphatidate phosphatase activity"/>
    <property type="evidence" value="ECO:0007669"/>
    <property type="project" value="TreeGrafter"/>
</dbReference>
<feature type="compositionally biased region" description="Polar residues" evidence="6">
    <location>
        <begin position="22"/>
        <end position="35"/>
    </location>
</feature>
<organism evidence="9 10">
    <name type="scientific">Cyphellophora attinorum</name>
    <dbReference type="NCBI Taxonomy" id="1664694"/>
    <lineage>
        <taxon>Eukaryota</taxon>
        <taxon>Fungi</taxon>
        <taxon>Dikarya</taxon>
        <taxon>Ascomycota</taxon>
        <taxon>Pezizomycotina</taxon>
        <taxon>Eurotiomycetes</taxon>
        <taxon>Chaetothyriomycetidae</taxon>
        <taxon>Chaetothyriales</taxon>
        <taxon>Cyphellophoraceae</taxon>
        <taxon>Cyphellophora</taxon>
    </lineage>
</organism>
<evidence type="ECO:0000256" key="5">
    <source>
        <dbReference type="ARBA" id="ARBA00023136"/>
    </source>
</evidence>
<feature type="compositionally biased region" description="Polar residues" evidence="6">
    <location>
        <begin position="82"/>
        <end position="95"/>
    </location>
</feature>
<feature type="compositionally biased region" description="Basic and acidic residues" evidence="6">
    <location>
        <begin position="555"/>
        <end position="579"/>
    </location>
</feature>
<name>A0A0N0NN62_9EURO</name>
<dbReference type="Proteomes" id="UP000038010">
    <property type="component" value="Unassembled WGS sequence"/>
</dbReference>
<feature type="region of interest" description="Disordered" evidence="6">
    <location>
        <begin position="1"/>
        <end position="203"/>
    </location>
</feature>
<evidence type="ECO:0000256" key="1">
    <source>
        <dbReference type="ARBA" id="ARBA00004141"/>
    </source>
</evidence>
<keyword evidence="5 7" id="KW-0472">Membrane</keyword>
<dbReference type="InterPro" id="IPR043216">
    <property type="entry name" value="PAP-like"/>
</dbReference>
<dbReference type="InterPro" id="IPR000326">
    <property type="entry name" value="PAP2/HPO"/>
</dbReference>
<feature type="transmembrane region" description="Helical" evidence="7">
    <location>
        <begin position="443"/>
        <end position="464"/>
    </location>
</feature>
<dbReference type="Pfam" id="PF01569">
    <property type="entry name" value="PAP2"/>
    <property type="match status" value="1"/>
</dbReference>
<dbReference type="VEuPathDB" id="FungiDB:AB675_7899"/>
<feature type="compositionally biased region" description="Basic and acidic residues" evidence="6">
    <location>
        <begin position="609"/>
        <end position="624"/>
    </location>
</feature>
<evidence type="ECO:0000256" key="3">
    <source>
        <dbReference type="ARBA" id="ARBA00022692"/>
    </source>
</evidence>
<protein>
    <submittedName>
        <fullName evidence="9">Lipid phosphate phosphatase 1</fullName>
    </submittedName>
</protein>
<dbReference type="SMART" id="SM00014">
    <property type="entry name" value="acidPPc"/>
    <property type="match status" value="1"/>
</dbReference>
<feature type="compositionally biased region" description="Basic and acidic residues" evidence="6">
    <location>
        <begin position="634"/>
        <end position="645"/>
    </location>
</feature>
<evidence type="ECO:0000313" key="10">
    <source>
        <dbReference type="Proteomes" id="UP000038010"/>
    </source>
</evidence>
<dbReference type="EMBL" id="LFJN01000010">
    <property type="protein sequence ID" value="KPI41251.1"/>
    <property type="molecule type" value="Genomic_DNA"/>
</dbReference>
<dbReference type="GO" id="GO:0046839">
    <property type="term" value="P:phospholipid dephosphorylation"/>
    <property type="evidence" value="ECO:0007669"/>
    <property type="project" value="TreeGrafter"/>
</dbReference>
<proteinExistence type="inferred from homology"/>
<feature type="transmembrane region" description="Helical" evidence="7">
    <location>
        <begin position="280"/>
        <end position="300"/>
    </location>
</feature>
<comment type="similarity">
    <text evidence="2">Belongs to the PA-phosphatase related phosphoesterase family.</text>
</comment>
<feature type="transmembrane region" description="Helical" evidence="7">
    <location>
        <begin position="385"/>
        <end position="403"/>
    </location>
</feature>
<feature type="compositionally biased region" description="Basic residues" evidence="6">
    <location>
        <begin position="126"/>
        <end position="148"/>
    </location>
</feature>
<keyword evidence="10" id="KW-1185">Reference proteome</keyword>
<dbReference type="AlphaFoldDB" id="A0A0N0NN62"/>
<reference evidence="9 10" key="1">
    <citation type="submission" date="2015-06" db="EMBL/GenBank/DDBJ databases">
        <title>Draft genome of the ant-associated black yeast Phialophora attae CBS 131958.</title>
        <authorList>
            <person name="Moreno L.F."/>
            <person name="Stielow B.J."/>
            <person name="de Hoog S."/>
            <person name="Vicente V.A."/>
            <person name="Weiss V.A."/>
            <person name="de Vries M."/>
            <person name="Cruz L.M."/>
            <person name="Souza E.M."/>
        </authorList>
    </citation>
    <scope>NUCLEOTIDE SEQUENCE [LARGE SCALE GENOMIC DNA]</scope>
    <source>
        <strain evidence="9 10">CBS 131958</strain>
    </source>
</reference>
<sequence length="707" mass="77969">MGIFSRRRDYDDYDDQYRHSQNHGTGLSNVNNNQGFGPGSGHHHDQGFNSNAPGAEHNTGFGTGHNTTGPFHGDTNTHHDQNTINPLNNSTSGTTVGHHNNTGLNNPNTNIYNNNYPNDHYDDRHSRHRSQRRGRRSGGGFLRRRSRSRSYDRDYDRGYNSHTEGRNSGYGSSLSKGRHNRDYDHHQNSRMSNRRSRSRKQRQMFDMESGAFNHRPKFGQWLKFIWLDLLTMAIMGAIGLGVYFADPAPSRSFPVTFARGSQDVVYPEVAYPLRNEIVPIYAAALLASLIPILIILLMQIRVKSFWDVNNAILGLLYSLIAAAVFQVFLKWLVGGLRPHFLAVCNPDPSQLLANGNGYQGIMFDRRICRGSRKAVNDALESFPSGHSTAAFAGFIYLYFYLNAKLKVFANYHPHFWKLIVTYAPVLGAVLIAGSMTISEYHHWYDVVAGGIIGTVMAASAYRMVYASIWDFRFNHIPMTRHTPFSFGAGAAGAGGFETAVFTRRAGWGTEEAFGGAPFDAAYHLRGQVNGFNTGVHNHSEKGDHTGIGGHHHNSDKHGLGHHNNVDDGNYRRDDIEHHAGTTGGTTGGPLTGNNTAGATGNTTALDHNAGVHRDTTIDQPRRTLDPSNQSGYRSSHDGHRSDHSLGRGAGNNNVNRDGMIDMNNQNDSYNSGNVSDGSNRYRQHRGSTERRAVVAGGPGGSAPSQAL</sequence>
<feature type="compositionally biased region" description="Low complexity" evidence="6">
    <location>
        <begin position="57"/>
        <end position="73"/>
    </location>
</feature>
<dbReference type="CDD" id="cd03390">
    <property type="entry name" value="PAP2_containing_1_like"/>
    <property type="match status" value="1"/>
</dbReference>
<keyword evidence="4 7" id="KW-1133">Transmembrane helix</keyword>
<dbReference type="Gene3D" id="1.20.144.10">
    <property type="entry name" value="Phosphatidic acid phosphatase type 2/haloperoxidase"/>
    <property type="match status" value="1"/>
</dbReference>
<dbReference type="PANTHER" id="PTHR10165">
    <property type="entry name" value="LIPID PHOSPHATE PHOSPHATASE"/>
    <property type="match status" value="1"/>
</dbReference>
<comment type="caution">
    <text evidence="9">The sequence shown here is derived from an EMBL/GenBank/DDBJ whole genome shotgun (WGS) entry which is preliminary data.</text>
</comment>
<feature type="compositionally biased region" description="Gly residues" evidence="6">
    <location>
        <begin position="581"/>
        <end position="590"/>
    </location>
</feature>
<evidence type="ECO:0000256" key="2">
    <source>
        <dbReference type="ARBA" id="ARBA00008816"/>
    </source>
</evidence>
<feature type="region of interest" description="Disordered" evidence="6">
    <location>
        <begin position="541"/>
        <end position="707"/>
    </location>
</feature>
<evidence type="ECO:0000256" key="6">
    <source>
        <dbReference type="SAM" id="MobiDB-lite"/>
    </source>
</evidence>